<gene>
    <name evidence="3" type="ORF">D1627_04880</name>
</gene>
<dbReference type="InterPro" id="IPR050361">
    <property type="entry name" value="MPP/UQCRC_Complex"/>
</dbReference>
<evidence type="ECO:0000259" key="1">
    <source>
        <dbReference type="Pfam" id="PF00675"/>
    </source>
</evidence>
<dbReference type="InterPro" id="IPR011765">
    <property type="entry name" value="Pept_M16_N"/>
</dbReference>
<dbReference type="Pfam" id="PF05193">
    <property type="entry name" value="Peptidase_M16_C"/>
    <property type="match status" value="1"/>
</dbReference>
<dbReference type="Pfam" id="PF00675">
    <property type="entry name" value="Peptidase_M16"/>
    <property type="match status" value="1"/>
</dbReference>
<dbReference type="PANTHER" id="PTHR11851:SF224">
    <property type="entry name" value="PROCESSING PROTEASE"/>
    <property type="match status" value="1"/>
</dbReference>
<dbReference type="RefSeq" id="WP_119431041.1">
    <property type="nucleotide sequence ID" value="NZ_QWGE01000001.1"/>
</dbReference>
<dbReference type="OrthoDB" id="9811314at2"/>
<dbReference type="SUPFAM" id="SSF63411">
    <property type="entry name" value="LuxS/MPP-like metallohydrolase"/>
    <property type="match status" value="2"/>
</dbReference>
<keyword evidence="4" id="KW-1185">Reference proteome</keyword>
<protein>
    <submittedName>
        <fullName evidence="3">Insulinase family protein</fullName>
    </submittedName>
</protein>
<dbReference type="EMBL" id="QWGE01000001">
    <property type="protein sequence ID" value="RIJ43161.1"/>
    <property type="molecule type" value="Genomic_DNA"/>
</dbReference>
<dbReference type="Proteomes" id="UP000266005">
    <property type="component" value="Unassembled WGS sequence"/>
</dbReference>
<dbReference type="PANTHER" id="PTHR11851">
    <property type="entry name" value="METALLOPROTEASE"/>
    <property type="match status" value="1"/>
</dbReference>
<name>A0A399SK58_9BACT</name>
<reference evidence="4" key="1">
    <citation type="submission" date="2018-08" db="EMBL/GenBank/DDBJ databases">
        <title>Mucilaginibacter sp. MYSH2.</title>
        <authorList>
            <person name="Seo T."/>
        </authorList>
    </citation>
    <scope>NUCLEOTIDE SEQUENCE [LARGE SCALE GENOMIC DNA]</scope>
    <source>
        <strain evidence="4">KIRAN</strain>
    </source>
</reference>
<sequence>MLDRTKAPETYEIDAVNIQIAEVTHLSNGARLHAIKSETQPVIRLDFVFKAGKWFEAKKGASDLAARMLLEGSLNHTAKQIADKVAFYGASFENNHGYDRSEYTLYCLAKYTSELLPLVLDVLQNPTFPEEEFNLLKQRTIQSLKVQRQKNNYLATHSFTQQIYGDRHPYTFGFDEGVLEAITKEDTEAYYKSRFVTQELEVFACGAIDDQMQRHLEQEIAKLQIQPSNASVSAHAHDIVTSENKFNLVQVEDSLQSSIRIGKRFPKITEPDYQKLLVLNEILGGYFGSRLMRNIREDKGYTYGIYSAISPKELDTLFFIGTDVNYAVTDDTISEILKEVKTLQQELVPETELETVKNYMLGKFLNDIATIFDQCDRYKRMVLHDLPQEHYNNYVTTIRTITSPELQELANTYLSENDFYTSVAGRK</sequence>
<dbReference type="AlphaFoldDB" id="A0A399SK58"/>
<organism evidence="3 4">
    <name type="scientific">Pontibacter oryzae</name>
    <dbReference type="NCBI Taxonomy" id="2304593"/>
    <lineage>
        <taxon>Bacteria</taxon>
        <taxon>Pseudomonadati</taxon>
        <taxon>Bacteroidota</taxon>
        <taxon>Cytophagia</taxon>
        <taxon>Cytophagales</taxon>
        <taxon>Hymenobacteraceae</taxon>
        <taxon>Pontibacter</taxon>
    </lineage>
</organism>
<comment type="caution">
    <text evidence="3">The sequence shown here is derived from an EMBL/GenBank/DDBJ whole genome shotgun (WGS) entry which is preliminary data.</text>
</comment>
<dbReference type="InterPro" id="IPR007863">
    <property type="entry name" value="Peptidase_M16_C"/>
</dbReference>
<evidence type="ECO:0000313" key="3">
    <source>
        <dbReference type="EMBL" id="RIJ43161.1"/>
    </source>
</evidence>
<accession>A0A399SK58</accession>
<evidence type="ECO:0000313" key="4">
    <source>
        <dbReference type="Proteomes" id="UP000266005"/>
    </source>
</evidence>
<dbReference type="GO" id="GO:0046872">
    <property type="term" value="F:metal ion binding"/>
    <property type="evidence" value="ECO:0007669"/>
    <property type="project" value="InterPro"/>
</dbReference>
<dbReference type="InterPro" id="IPR011249">
    <property type="entry name" value="Metalloenz_LuxS/M16"/>
</dbReference>
<feature type="domain" description="Peptidase M16 N-terminal" evidence="1">
    <location>
        <begin position="36"/>
        <end position="151"/>
    </location>
</feature>
<evidence type="ECO:0000259" key="2">
    <source>
        <dbReference type="Pfam" id="PF05193"/>
    </source>
</evidence>
<dbReference type="Gene3D" id="3.30.830.10">
    <property type="entry name" value="Metalloenzyme, LuxS/M16 peptidase-like"/>
    <property type="match status" value="2"/>
</dbReference>
<feature type="domain" description="Peptidase M16 C-terminal" evidence="2">
    <location>
        <begin position="182"/>
        <end position="358"/>
    </location>
</feature>
<proteinExistence type="predicted"/>